<evidence type="ECO:0000259" key="7">
    <source>
        <dbReference type="PROSITE" id="PS51918"/>
    </source>
</evidence>
<dbReference type="SFLD" id="SFLDF00301">
    <property type="entry name" value="2-iminoacetate_synthase_(ThiH)"/>
    <property type="match status" value="1"/>
</dbReference>
<dbReference type="SFLD" id="SFLDS00029">
    <property type="entry name" value="Radical_SAM"/>
    <property type="match status" value="1"/>
</dbReference>
<accession>A0A1F4RIK2</accession>
<dbReference type="GO" id="GO:0009228">
    <property type="term" value="P:thiamine biosynthetic process"/>
    <property type="evidence" value="ECO:0007669"/>
    <property type="project" value="InterPro"/>
</dbReference>
<dbReference type="InterPro" id="IPR007197">
    <property type="entry name" value="rSAM"/>
</dbReference>
<keyword evidence="4" id="KW-0479">Metal-binding</keyword>
<evidence type="ECO:0000256" key="1">
    <source>
        <dbReference type="ARBA" id="ARBA00001966"/>
    </source>
</evidence>
<dbReference type="SFLD" id="SFLDG01060">
    <property type="entry name" value="BATS_domain_containing"/>
    <property type="match status" value="1"/>
</dbReference>
<sequence length="337" mass="38165">MTISYDDYLALLQPVSDNKLEEMAQQARQLTLKQFGKTILLYAPIYLSNECDNNCVYCGFNQRLEEKRVTLSVADAVGEAEILYQKGFRHLLLVSGEKRDRVSLAYLKEIITKLHNRFDSISLEIFPLEEPEYRELYLAGADGLTIYQEVYNREIYQQVHVNGPKADYDFRMQTPERAARAGFYRLNIGTLLGLGKWEEEAALLGLHAAYLKKKFWKTQISVSFPRLQGSLAGFHPPHPISDRQMTQLICALRVFLPSIGLVLSTREKAGLRDSLLPLGITQMSAESKTSPGAYAGKVKAEEQFEISDKRSLAEIGEAIAGRGYDPVLKDWDRGFQN</sequence>
<evidence type="ECO:0000313" key="9">
    <source>
        <dbReference type="Proteomes" id="UP000179095"/>
    </source>
</evidence>
<organism evidence="8 9">
    <name type="scientific">candidate division WOR-1 bacterium RIFCSPLOWO2_12_FULL_45_9</name>
    <dbReference type="NCBI Taxonomy" id="1802568"/>
    <lineage>
        <taxon>Bacteria</taxon>
        <taxon>Bacillati</taxon>
        <taxon>Saganbacteria</taxon>
    </lineage>
</organism>
<evidence type="ECO:0000256" key="4">
    <source>
        <dbReference type="ARBA" id="ARBA00022723"/>
    </source>
</evidence>
<dbReference type="SUPFAM" id="SSF102114">
    <property type="entry name" value="Radical SAM enzymes"/>
    <property type="match status" value="1"/>
</dbReference>
<dbReference type="STRING" id="1802568.A3F86_05940"/>
<comment type="cofactor">
    <cofactor evidence="1">
        <name>[4Fe-4S] cluster</name>
        <dbReference type="ChEBI" id="CHEBI:49883"/>
    </cofactor>
</comment>
<proteinExistence type="predicted"/>
<evidence type="ECO:0000313" key="8">
    <source>
        <dbReference type="EMBL" id="OGC07979.1"/>
    </source>
</evidence>
<keyword evidence="3" id="KW-0949">S-adenosyl-L-methionine</keyword>
<gene>
    <name evidence="8" type="ORF">A3F86_05940</name>
</gene>
<dbReference type="InterPro" id="IPR010722">
    <property type="entry name" value="BATS_dom"/>
</dbReference>
<dbReference type="PANTHER" id="PTHR43583:SF1">
    <property type="entry name" value="2-IMINOACETATE SYNTHASE"/>
    <property type="match status" value="1"/>
</dbReference>
<dbReference type="InterPro" id="IPR012726">
    <property type="entry name" value="ThiH"/>
</dbReference>
<evidence type="ECO:0000256" key="2">
    <source>
        <dbReference type="ARBA" id="ARBA00022485"/>
    </source>
</evidence>
<dbReference type="Pfam" id="PF04055">
    <property type="entry name" value="Radical_SAM"/>
    <property type="match status" value="1"/>
</dbReference>
<feature type="domain" description="Radical SAM core" evidence="7">
    <location>
        <begin position="37"/>
        <end position="272"/>
    </location>
</feature>
<dbReference type="GO" id="GO:0051539">
    <property type="term" value="F:4 iron, 4 sulfur cluster binding"/>
    <property type="evidence" value="ECO:0007669"/>
    <property type="project" value="UniProtKB-KW"/>
</dbReference>
<evidence type="ECO:0000256" key="6">
    <source>
        <dbReference type="ARBA" id="ARBA00023014"/>
    </source>
</evidence>
<reference evidence="8 9" key="1">
    <citation type="journal article" date="2016" name="Nat. Commun.">
        <title>Thousands of microbial genomes shed light on interconnected biogeochemical processes in an aquifer system.</title>
        <authorList>
            <person name="Anantharaman K."/>
            <person name="Brown C.T."/>
            <person name="Hug L.A."/>
            <person name="Sharon I."/>
            <person name="Castelle C.J."/>
            <person name="Probst A.J."/>
            <person name="Thomas B.C."/>
            <person name="Singh A."/>
            <person name="Wilkins M.J."/>
            <person name="Karaoz U."/>
            <person name="Brodie E.L."/>
            <person name="Williams K.H."/>
            <person name="Hubbard S.S."/>
            <person name="Banfield J.F."/>
        </authorList>
    </citation>
    <scope>NUCLEOTIDE SEQUENCE [LARGE SCALE GENOMIC DNA]</scope>
</reference>
<dbReference type="Gene3D" id="3.20.20.70">
    <property type="entry name" value="Aldolase class I"/>
    <property type="match status" value="1"/>
</dbReference>
<dbReference type="PANTHER" id="PTHR43583">
    <property type="entry name" value="2-IMINOACETATE SYNTHASE"/>
    <property type="match status" value="1"/>
</dbReference>
<keyword evidence="2" id="KW-0004">4Fe-4S</keyword>
<dbReference type="NCBIfam" id="TIGR02351">
    <property type="entry name" value="thiH"/>
    <property type="match status" value="1"/>
</dbReference>
<dbReference type="GO" id="GO:0005506">
    <property type="term" value="F:iron ion binding"/>
    <property type="evidence" value="ECO:0007669"/>
    <property type="project" value="InterPro"/>
</dbReference>
<evidence type="ECO:0000256" key="5">
    <source>
        <dbReference type="ARBA" id="ARBA00023004"/>
    </source>
</evidence>
<keyword evidence="5" id="KW-0408">Iron</keyword>
<dbReference type="EMBL" id="METQ01000064">
    <property type="protein sequence ID" value="OGC07979.1"/>
    <property type="molecule type" value="Genomic_DNA"/>
</dbReference>
<keyword evidence="6" id="KW-0411">Iron-sulfur</keyword>
<dbReference type="GO" id="GO:0003824">
    <property type="term" value="F:catalytic activity"/>
    <property type="evidence" value="ECO:0007669"/>
    <property type="project" value="InterPro"/>
</dbReference>
<name>A0A1F4RIK2_UNCSA</name>
<dbReference type="Pfam" id="PF06968">
    <property type="entry name" value="BATS"/>
    <property type="match status" value="1"/>
</dbReference>
<dbReference type="InterPro" id="IPR058240">
    <property type="entry name" value="rSAM_sf"/>
</dbReference>
<dbReference type="InterPro" id="IPR013785">
    <property type="entry name" value="Aldolase_TIM"/>
</dbReference>
<dbReference type="AlphaFoldDB" id="A0A1F4RIK2"/>
<dbReference type="PROSITE" id="PS51918">
    <property type="entry name" value="RADICAL_SAM"/>
    <property type="match status" value="1"/>
</dbReference>
<protein>
    <submittedName>
        <fullName evidence="8">Thiamine biosynthesis protein ThiH</fullName>
    </submittedName>
</protein>
<dbReference type="SMART" id="SM00876">
    <property type="entry name" value="BATS"/>
    <property type="match status" value="1"/>
</dbReference>
<comment type="caution">
    <text evidence="8">The sequence shown here is derived from an EMBL/GenBank/DDBJ whole genome shotgun (WGS) entry which is preliminary data.</text>
</comment>
<dbReference type="Proteomes" id="UP000179095">
    <property type="component" value="Unassembled WGS sequence"/>
</dbReference>
<dbReference type="SFLD" id="SFLDG01081">
    <property type="entry name" value="cleavage_of_the_Ca-Cb_bond_in"/>
    <property type="match status" value="1"/>
</dbReference>
<evidence type="ECO:0000256" key="3">
    <source>
        <dbReference type="ARBA" id="ARBA00022691"/>
    </source>
</evidence>
<dbReference type="CDD" id="cd01335">
    <property type="entry name" value="Radical_SAM"/>
    <property type="match status" value="1"/>
</dbReference>
<dbReference type="InterPro" id="IPR034428">
    <property type="entry name" value="ThiH/NoCL/HydG-like"/>
</dbReference>